<proteinExistence type="predicted"/>
<accession>A0A0W8ICW5</accession>
<keyword evidence="1" id="KW-0812">Transmembrane</keyword>
<gene>
    <name evidence="2" type="ORF">AVL63_04510</name>
</gene>
<reference evidence="3" key="1">
    <citation type="submission" date="2015-12" db="EMBL/GenBank/DDBJ databases">
        <authorList>
            <person name="Nair G.R."/>
            <person name="Kaur G."/>
            <person name="Mayilraj S."/>
        </authorList>
    </citation>
    <scope>NUCLEOTIDE SEQUENCE [LARGE SCALE GENOMIC DNA]</scope>
    <source>
        <strain evidence="3">CD08_7</strain>
    </source>
</reference>
<evidence type="ECO:0000313" key="3">
    <source>
        <dbReference type="Proteomes" id="UP000054023"/>
    </source>
</evidence>
<dbReference type="Proteomes" id="UP000054023">
    <property type="component" value="Unassembled WGS sequence"/>
</dbReference>
<dbReference type="EMBL" id="LQBM01000004">
    <property type="protein sequence ID" value="KUG57791.1"/>
    <property type="molecule type" value="Genomic_DNA"/>
</dbReference>
<keyword evidence="3" id="KW-1185">Reference proteome</keyword>
<protein>
    <submittedName>
        <fullName evidence="2">Uncharacterized protein</fullName>
    </submittedName>
</protein>
<keyword evidence="1" id="KW-0472">Membrane</keyword>
<organism evidence="2 3">
    <name type="scientific">Nesterenkonia jeotgali</name>
    <dbReference type="NCBI Taxonomy" id="317018"/>
    <lineage>
        <taxon>Bacteria</taxon>
        <taxon>Bacillati</taxon>
        <taxon>Actinomycetota</taxon>
        <taxon>Actinomycetes</taxon>
        <taxon>Micrococcales</taxon>
        <taxon>Micrococcaceae</taxon>
        <taxon>Nesterenkonia</taxon>
    </lineage>
</organism>
<dbReference type="RefSeq" id="WP_058889025.1">
    <property type="nucleotide sequence ID" value="NZ_LQBM01000004.1"/>
</dbReference>
<evidence type="ECO:0000313" key="2">
    <source>
        <dbReference type="EMBL" id="KUG57791.1"/>
    </source>
</evidence>
<sequence>MDLLAVGLMGLGWVFVVLGVVLFFFLRGLSRGTVHGKCVFWLGEDDLEQLKRRAEFGAHWVVGTSFVVTGFALIWVALSGS</sequence>
<name>A0A0W8ICW5_9MICC</name>
<feature type="transmembrane region" description="Helical" evidence="1">
    <location>
        <begin position="57"/>
        <end position="78"/>
    </location>
</feature>
<keyword evidence="1" id="KW-1133">Transmembrane helix</keyword>
<evidence type="ECO:0000256" key="1">
    <source>
        <dbReference type="SAM" id="Phobius"/>
    </source>
</evidence>
<feature type="transmembrane region" description="Helical" evidence="1">
    <location>
        <begin position="6"/>
        <end position="26"/>
    </location>
</feature>
<dbReference type="AlphaFoldDB" id="A0A0W8ICW5"/>
<comment type="caution">
    <text evidence="2">The sequence shown here is derived from an EMBL/GenBank/DDBJ whole genome shotgun (WGS) entry which is preliminary data.</text>
</comment>
<dbReference type="STRING" id="317018.AVL63_04510"/>